<reference evidence="2" key="1">
    <citation type="journal article" date="2020" name="bioRxiv">
        <title>Integrative omics analysis of Pseudomonas aeruginosa virus PA5oct highlights the molecular complexity of jumbo phages.</title>
        <authorList>
            <person name="Lood C."/>
            <person name="Danis-Wlodarczyk K."/>
            <person name="Blasdel B.G."/>
            <person name="Jang H.B."/>
            <person name="Vandenheuvel D."/>
            <person name="Briers Y."/>
            <person name="Noben J.-P."/>
            <person name="van Noort V."/>
            <person name="Drulis-Kawa Z."/>
            <person name="Lavigne R."/>
        </authorList>
    </citation>
    <scope>NUCLEOTIDE SEQUENCE [LARGE SCALE GENOMIC DNA]</scope>
</reference>
<dbReference type="Proteomes" id="UP000316733">
    <property type="component" value="Segment"/>
</dbReference>
<protein>
    <submittedName>
        <fullName evidence="1">Structural protein</fullName>
    </submittedName>
</protein>
<organism evidence="1 2">
    <name type="scientific">Pseudomonas phage vB_PaeM_PA5oct</name>
    <dbReference type="NCBI Taxonomy" id="2163605"/>
    <lineage>
        <taxon>Viruses</taxon>
        <taxon>Duplodnaviria</taxon>
        <taxon>Heunggongvirae</taxon>
        <taxon>Uroviricota</taxon>
        <taxon>Caudoviricetes</taxon>
        <taxon>Arenbergviridae</taxon>
        <taxon>Wroclawvirus</taxon>
        <taxon>Wroclawvirus PA5oct</taxon>
    </lineage>
</organism>
<proteinExistence type="predicted"/>
<accession>A0A4Y5JWF5</accession>
<keyword evidence="2" id="KW-1185">Reference proteome</keyword>
<dbReference type="EMBL" id="MK797984">
    <property type="protein sequence ID" value="QCG76282.1"/>
    <property type="molecule type" value="Genomic_DNA"/>
</dbReference>
<evidence type="ECO:0000313" key="2">
    <source>
        <dbReference type="Proteomes" id="UP000316733"/>
    </source>
</evidence>
<evidence type="ECO:0000313" key="1">
    <source>
        <dbReference type="EMBL" id="QCG76282.1"/>
    </source>
</evidence>
<gene>
    <name evidence="1" type="ORF">EST35_0412</name>
</gene>
<name>A0A4Y5JWF5_9CAUD</name>
<sequence>MISKIQIVYGIYLPTADAKIIYEDSEYESNKINKNIRLFANDDYLEDKILENKEFEDNPYVPHFYGIFCKEFDNDQSAYLYNVPKSFIDEYNNVAPAILARLGYLYRVAGKQPCRIIYE</sequence>